<name>D3B187_HETP5</name>
<organism evidence="2 3">
    <name type="scientific">Heterostelium pallidum (strain ATCC 26659 / Pp 5 / PN500)</name>
    <name type="common">Cellular slime mold</name>
    <name type="synonym">Polysphondylium pallidum</name>
    <dbReference type="NCBI Taxonomy" id="670386"/>
    <lineage>
        <taxon>Eukaryota</taxon>
        <taxon>Amoebozoa</taxon>
        <taxon>Evosea</taxon>
        <taxon>Eumycetozoa</taxon>
        <taxon>Dictyostelia</taxon>
        <taxon>Acytosteliales</taxon>
        <taxon>Acytosteliaceae</taxon>
        <taxon>Heterostelium</taxon>
    </lineage>
</organism>
<evidence type="ECO:0000313" key="3">
    <source>
        <dbReference type="Proteomes" id="UP000001396"/>
    </source>
</evidence>
<dbReference type="Proteomes" id="UP000001396">
    <property type="component" value="Unassembled WGS sequence"/>
</dbReference>
<protein>
    <submittedName>
        <fullName evidence="2">TLDc domain-containing protein</fullName>
    </submittedName>
</protein>
<dbReference type="EMBL" id="ADBJ01000008">
    <property type="protein sequence ID" value="EFA85061.1"/>
    <property type="molecule type" value="Genomic_DNA"/>
</dbReference>
<comment type="caution">
    <text evidence="2">The sequence shown here is derived from an EMBL/GenBank/DDBJ whole genome shotgun (WGS) entry which is preliminary data.</text>
</comment>
<dbReference type="AlphaFoldDB" id="D3B187"/>
<dbReference type="InParanoid" id="D3B187"/>
<keyword evidence="3" id="KW-1185">Reference proteome</keyword>
<proteinExistence type="predicted"/>
<evidence type="ECO:0000313" key="2">
    <source>
        <dbReference type="EMBL" id="EFA85061.1"/>
    </source>
</evidence>
<gene>
    <name evidence="2" type="ORF">PPL_02058</name>
</gene>
<reference evidence="2 3" key="1">
    <citation type="journal article" date="2011" name="Genome Res.">
        <title>Phylogeny-wide analysis of social amoeba genomes highlights ancient origins for complex intercellular communication.</title>
        <authorList>
            <person name="Heidel A.J."/>
            <person name="Lawal H.M."/>
            <person name="Felder M."/>
            <person name="Schilde C."/>
            <person name="Helps N.R."/>
            <person name="Tunggal B."/>
            <person name="Rivero F."/>
            <person name="John U."/>
            <person name="Schleicher M."/>
            <person name="Eichinger L."/>
            <person name="Platzer M."/>
            <person name="Noegel A.A."/>
            <person name="Schaap P."/>
            <person name="Gloeckner G."/>
        </authorList>
    </citation>
    <scope>NUCLEOTIDE SEQUENCE [LARGE SCALE GENOMIC DNA]</scope>
    <source>
        <strain evidence="3">ATCC 26659 / Pp 5 / PN500</strain>
    </source>
</reference>
<evidence type="ECO:0000256" key="1">
    <source>
        <dbReference type="SAM" id="MobiDB-lite"/>
    </source>
</evidence>
<feature type="compositionally biased region" description="Low complexity" evidence="1">
    <location>
        <begin position="113"/>
        <end position="138"/>
    </location>
</feature>
<dbReference type="RefSeq" id="XP_020437171.1">
    <property type="nucleotide sequence ID" value="XM_020573054.1"/>
</dbReference>
<feature type="region of interest" description="Disordered" evidence="1">
    <location>
        <begin position="109"/>
        <end position="138"/>
    </location>
</feature>
<dbReference type="GeneID" id="31357584"/>
<sequence>MTSVGELIMKCMTPKPNHSTEKKVKKYEICPGYFEDKIAILFKDYYNLTTTQEPNTEILHRLDSRMIGVLGEADLAKCQELLPRDQSFVTGFPLLLLQNNSTISHAKSGVAATTTTTTSSTSSSSSTSTTPTYTTPIPPTTSWTLMTFSPNDTPDIQKERVLKIVATVNSMVRDSLIQQKLEAHLNTSEKITIPNVYYKTGDLLIEGEIYLTLQRLSFIQKCVKDLNLKILKKNKDNYSFSIDTISIYECKQSELKCVKHHQSVILSSQGKTPDIKSSYLFCFLKSEIAEITNNIIRVITESQDIVDQVVMESQHHGSSNGVINFNGNSGSVGTGGGNNDQNKSKLSTSNLSDSEFLLVDEIENFNEVGSSNEQDTYIEEEEDIHLTANSYQTKLDDQPTHHPTKINFKVNSDILTNDDMLWVCNNVI</sequence>
<feature type="region of interest" description="Disordered" evidence="1">
    <location>
        <begin position="318"/>
        <end position="348"/>
    </location>
</feature>
<accession>D3B187</accession>